<feature type="binding site" evidence="4">
    <location>
        <position position="53"/>
    </location>
    <ligand>
        <name>S-adenosyl-L-methionine</name>
        <dbReference type="ChEBI" id="CHEBI:59789"/>
    </ligand>
</feature>
<keyword evidence="1 4" id="KW-0489">Methyltransferase</keyword>
<dbReference type="HAMAP" id="MF_02100">
    <property type="entry name" value="Methyltr_YrrT"/>
    <property type="match status" value="1"/>
</dbReference>
<evidence type="ECO:0000256" key="4">
    <source>
        <dbReference type="HAMAP-Rule" id="MF_02100"/>
    </source>
</evidence>
<organism evidence="6 9">
    <name type="scientific">Bacillus subtilis</name>
    <dbReference type="NCBI Taxonomy" id="1423"/>
    <lineage>
        <taxon>Bacteria</taxon>
        <taxon>Bacillati</taxon>
        <taxon>Bacillota</taxon>
        <taxon>Bacilli</taxon>
        <taxon>Bacillales</taxon>
        <taxon>Bacillaceae</taxon>
        <taxon>Bacillus</taxon>
    </lineage>
</organism>
<dbReference type="PATRIC" id="fig|1423.173.peg.143"/>
<dbReference type="InterPro" id="IPR023553">
    <property type="entry name" value="Uncharacterised_MeTfrase_YrrT"/>
</dbReference>
<keyword evidence="3 4" id="KW-0949">S-adenosyl-L-methionine</keyword>
<evidence type="ECO:0000313" key="9">
    <source>
        <dbReference type="Proteomes" id="UP000032247"/>
    </source>
</evidence>
<dbReference type="EMBL" id="JXBC01000001">
    <property type="protein sequence ID" value="KIU13019.1"/>
    <property type="molecule type" value="Genomic_DNA"/>
</dbReference>
<dbReference type="GO" id="GO:0000179">
    <property type="term" value="F:rRNA (adenine-N6,N6-)-dimethyltransferase activity"/>
    <property type="evidence" value="ECO:0007669"/>
    <property type="project" value="InterPro"/>
</dbReference>
<dbReference type="PANTHER" id="PTHR43861">
    <property type="entry name" value="TRANS-ACONITATE 2-METHYLTRANSFERASE-RELATED"/>
    <property type="match status" value="1"/>
</dbReference>
<dbReference type="RefSeq" id="WP_014480412.1">
    <property type="nucleotide sequence ID" value="NZ_BAABSX010000005.1"/>
</dbReference>
<dbReference type="AlphaFoldDB" id="A0A0D1JKH5"/>
<evidence type="ECO:0000256" key="1">
    <source>
        <dbReference type="ARBA" id="ARBA00022603"/>
    </source>
</evidence>
<gene>
    <name evidence="8" type="primary">yrrT</name>
    <name evidence="7" type="ORF">B4122_4003</name>
    <name evidence="8" type="ORF">P5633_10495</name>
    <name evidence="6" type="ORF">SC09_Contig17orf00158</name>
</gene>
<reference evidence="6 9" key="1">
    <citation type="submission" date="2014-12" db="EMBL/GenBank/DDBJ databases">
        <title>Comparative genome analysis of Bacillus coagulans HM-08, Clostridium butyricum HM-68, Bacillus subtilis HM-66 and Bacillus licheniformis BL-09.</title>
        <authorList>
            <person name="Zhang H."/>
        </authorList>
    </citation>
    <scope>NUCLEOTIDE SEQUENCE [LARGE SCALE GENOMIC DNA]</scope>
    <source>
        <strain evidence="6 9">HM-66</strain>
    </source>
</reference>
<dbReference type="CDD" id="cd02440">
    <property type="entry name" value="AdoMet_MTases"/>
    <property type="match status" value="1"/>
</dbReference>
<accession>A0A0D1JKH5</accession>
<dbReference type="InterPro" id="IPR041698">
    <property type="entry name" value="Methyltransf_25"/>
</dbReference>
<comment type="function">
    <text evidence="4">Could be a S-adenosyl-L-methionine-dependent methyltransferase.</text>
</comment>
<name>A0A0D1JKH5_BACIU</name>
<dbReference type="InterPro" id="IPR020598">
    <property type="entry name" value="rRNA_Ade_methylase_Trfase_N"/>
</dbReference>
<feature type="domain" description="Ribosomal RNA adenine methylase transferase N-terminal" evidence="5">
    <location>
        <begin position="37"/>
        <end position="151"/>
    </location>
</feature>
<feature type="binding site" evidence="4">
    <location>
        <position position="74"/>
    </location>
    <ligand>
        <name>S-adenosyl-L-methionine</name>
        <dbReference type="ChEBI" id="CHEBI:59789"/>
    </ligand>
</feature>
<dbReference type="SUPFAM" id="SSF53335">
    <property type="entry name" value="S-adenosyl-L-methionine-dependent methyltransferases"/>
    <property type="match status" value="1"/>
</dbReference>
<dbReference type="EMBL" id="LJZV01000026">
    <property type="protein sequence ID" value="KZD88578.1"/>
    <property type="molecule type" value="Genomic_DNA"/>
</dbReference>
<evidence type="ECO:0000313" key="6">
    <source>
        <dbReference type="EMBL" id="KIU13019.1"/>
    </source>
</evidence>
<dbReference type="EMBL" id="CP120576">
    <property type="protein sequence ID" value="WEY86465.1"/>
    <property type="molecule type" value="Genomic_DNA"/>
</dbReference>
<evidence type="ECO:0000313" key="10">
    <source>
        <dbReference type="Proteomes" id="UP000076442"/>
    </source>
</evidence>
<dbReference type="PANTHER" id="PTHR43861:SF1">
    <property type="entry name" value="TRANS-ACONITATE 2-METHYLTRANSFERASE"/>
    <property type="match status" value="1"/>
</dbReference>
<dbReference type="Proteomes" id="UP001214898">
    <property type="component" value="Chromosome"/>
</dbReference>
<evidence type="ECO:0000313" key="7">
    <source>
        <dbReference type="EMBL" id="KZD88578.1"/>
    </source>
</evidence>
<keyword evidence="2 4" id="KW-0808">Transferase</keyword>
<dbReference type="InterPro" id="IPR029063">
    <property type="entry name" value="SAM-dependent_MTases_sf"/>
</dbReference>
<dbReference type="STRING" id="483913.AN935_13325"/>
<reference evidence="7 10" key="2">
    <citation type="submission" date="2015-09" db="EMBL/GenBank/DDBJ databases">
        <title>Spore heat resistance.</title>
        <authorList>
            <person name="Boekhorst J."/>
            <person name="Berendsen E.M."/>
            <person name="Wells-Bennik M.H."/>
            <person name="Kuipers O.P."/>
        </authorList>
    </citation>
    <scope>NUCLEOTIDE SEQUENCE [LARGE SCALE GENOMIC DNA]</scope>
    <source>
        <strain evidence="7 10">B4122</strain>
    </source>
</reference>
<dbReference type="Proteomes" id="UP000032247">
    <property type="component" value="Unassembled WGS sequence"/>
</dbReference>
<reference evidence="8" key="3">
    <citation type="submission" date="2023-03" db="EMBL/GenBank/DDBJ databases">
        <title>Complete genome sequences of 52 Bacillus and Priestia strains isolated from West-African fermentations and 26 reference strains from the DSMZ collection.</title>
        <authorList>
            <person name="Wiedenbein E.S."/>
            <person name="Canoy T.S."/>
            <person name="Hui Y."/>
            <person name="Parkouda C."/>
            <person name="Dawende C."/>
            <person name="Ametefe E."/>
            <person name="Jespersen L."/>
            <person name="Nielsen D.S."/>
        </authorList>
    </citation>
    <scope>NUCLEOTIDE SEQUENCE</scope>
    <source>
        <strain evidence="8">PRO56</strain>
    </source>
</reference>
<evidence type="ECO:0000259" key="5">
    <source>
        <dbReference type="SMART" id="SM00650"/>
    </source>
</evidence>
<evidence type="ECO:0000313" key="8">
    <source>
        <dbReference type="EMBL" id="WEY86465.1"/>
    </source>
</evidence>
<dbReference type="Pfam" id="PF13649">
    <property type="entry name" value="Methyltransf_25"/>
    <property type="match status" value="1"/>
</dbReference>
<protein>
    <recommendedName>
        <fullName evidence="4">Uncharacterized methyltransferase B4122_4003</fullName>
        <ecNumber evidence="4">2.1.1.-</ecNumber>
    </recommendedName>
</protein>
<dbReference type="SMART" id="SM00650">
    <property type="entry name" value="rADc"/>
    <property type="match status" value="1"/>
</dbReference>
<comment type="similarity">
    <text evidence="4">Belongs to the methyltransferase superfamily. YrrT family.</text>
</comment>
<sequence>MGREFIPLFEDWAATYDQTVQGLDIQYKEAFRGYDHILDAIVSKSGTHVLEFGPGTGNLTAKLLDAGKTVFGIEPSPAMRKLASDKLSGRSEIVDGDFLTFPEPPFQADTIVSSYAFHHLTDEEKRAAIKQYGKYLHLHDKIVFADTVFEDAQAYQKAIDKARSQGFYQLANDLETEHYPTLDALKEMFTAEGFAVRFTQQNDFVWIMEAIKR</sequence>
<dbReference type="Gene3D" id="3.40.50.150">
    <property type="entry name" value="Vaccinia Virus protein VP39"/>
    <property type="match status" value="1"/>
</dbReference>
<dbReference type="EC" id="2.1.1.-" evidence="4"/>
<dbReference type="Proteomes" id="UP000076442">
    <property type="component" value="Unassembled WGS sequence"/>
</dbReference>
<feature type="binding site" evidence="4">
    <location>
        <position position="97"/>
    </location>
    <ligand>
        <name>S-adenosyl-L-methionine</name>
        <dbReference type="ChEBI" id="CHEBI:59789"/>
    </ligand>
</feature>
<proteinExistence type="inferred from homology"/>
<evidence type="ECO:0000256" key="3">
    <source>
        <dbReference type="ARBA" id="ARBA00022691"/>
    </source>
</evidence>
<evidence type="ECO:0000256" key="2">
    <source>
        <dbReference type="ARBA" id="ARBA00022679"/>
    </source>
</evidence>